<sequence>MISGIVHSAVSFECSRKEQLIGSNGLTITEEVTETVDFNVPLNAYEMIFVTRDRRNAESVNVFLLLLSGSLDLICFDNGCNYSLSEKNVQKCRTIERFSVYAGKHRFSIDGKCHKLSLEKNDVCLRQ</sequence>
<dbReference type="EMBL" id="BMAW01055204">
    <property type="protein sequence ID" value="GFS99691.1"/>
    <property type="molecule type" value="Genomic_DNA"/>
</dbReference>
<dbReference type="AlphaFoldDB" id="A0A8X6N8M1"/>
<comment type="caution">
    <text evidence="1">The sequence shown here is derived from an EMBL/GenBank/DDBJ whole genome shotgun (WGS) entry which is preliminary data.</text>
</comment>
<evidence type="ECO:0000313" key="2">
    <source>
        <dbReference type="Proteomes" id="UP000887013"/>
    </source>
</evidence>
<gene>
    <name evidence="1" type="ORF">NPIL_672691</name>
</gene>
<reference evidence="1" key="1">
    <citation type="submission" date="2020-08" db="EMBL/GenBank/DDBJ databases">
        <title>Multicomponent nature underlies the extraordinary mechanical properties of spider dragline silk.</title>
        <authorList>
            <person name="Kono N."/>
            <person name="Nakamura H."/>
            <person name="Mori M."/>
            <person name="Yoshida Y."/>
            <person name="Ohtoshi R."/>
            <person name="Malay A.D."/>
            <person name="Moran D.A.P."/>
            <person name="Tomita M."/>
            <person name="Numata K."/>
            <person name="Arakawa K."/>
        </authorList>
    </citation>
    <scope>NUCLEOTIDE SEQUENCE</scope>
</reference>
<dbReference type="Proteomes" id="UP000887013">
    <property type="component" value="Unassembled WGS sequence"/>
</dbReference>
<name>A0A8X6N8M1_NEPPI</name>
<proteinExistence type="predicted"/>
<evidence type="ECO:0000313" key="1">
    <source>
        <dbReference type="EMBL" id="GFS99691.1"/>
    </source>
</evidence>
<accession>A0A8X6N8M1</accession>
<organism evidence="1 2">
    <name type="scientific">Nephila pilipes</name>
    <name type="common">Giant wood spider</name>
    <name type="synonym">Nephila maculata</name>
    <dbReference type="NCBI Taxonomy" id="299642"/>
    <lineage>
        <taxon>Eukaryota</taxon>
        <taxon>Metazoa</taxon>
        <taxon>Ecdysozoa</taxon>
        <taxon>Arthropoda</taxon>
        <taxon>Chelicerata</taxon>
        <taxon>Arachnida</taxon>
        <taxon>Araneae</taxon>
        <taxon>Araneomorphae</taxon>
        <taxon>Entelegynae</taxon>
        <taxon>Araneoidea</taxon>
        <taxon>Nephilidae</taxon>
        <taxon>Nephila</taxon>
    </lineage>
</organism>
<protein>
    <submittedName>
        <fullName evidence="1">Uncharacterized protein</fullName>
    </submittedName>
</protein>
<keyword evidence="2" id="KW-1185">Reference proteome</keyword>